<name>B3SB54_TRIAD</name>
<dbReference type="HOGENOM" id="CLU_001501_0_0_1"/>
<dbReference type="PANTHER" id="PTHR13170:SF16">
    <property type="entry name" value="PROTEIN O-GLCNACASE"/>
    <property type="match status" value="1"/>
</dbReference>
<evidence type="ECO:0000256" key="5">
    <source>
        <dbReference type="ARBA" id="ARBA00052136"/>
    </source>
</evidence>
<dbReference type="EC" id="3.2.1.169" evidence="6"/>
<dbReference type="EMBL" id="DS985263">
    <property type="protein sequence ID" value="EDV20048.1"/>
    <property type="molecule type" value="Genomic_DNA"/>
</dbReference>
<dbReference type="STRING" id="10228.B3SB54"/>
<comment type="catalytic activity">
    <reaction evidence="5">
        <text>3-O-(N-acetyl-beta-D-glucosaminyl)-L-threonyl-[protein] + H2O = L-threonyl-[protein] + N-acetyl-D-glucosamine</text>
        <dbReference type="Rhea" id="RHEA:48892"/>
        <dbReference type="Rhea" id="RHEA-COMP:11060"/>
        <dbReference type="Rhea" id="RHEA-COMP:12252"/>
        <dbReference type="ChEBI" id="CHEBI:15377"/>
        <dbReference type="ChEBI" id="CHEBI:30013"/>
        <dbReference type="ChEBI" id="CHEBI:90840"/>
        <dbReference type="ChEBI" id="CHEBI:506227"/>
        <dbReference type="EC" id="3.2.1.169"/>
    </reaction>
</comment>
<organism evidence="9 10">
    <name type="scientific">Trichoplax adhaerens</name>
    <name type="common">Trichoplax reptans</name>
    <dbReference type="NCBI Taxonomy" id="10228"/>
    <lineage>
        <taxon>Eukaryota</taxon>
        <taxon>Metazoa</taxon>
        <taxon>Placozoa</taxon>
        <taxon>Uniplacotomia</taxon>
        <taxon>Trichoplacea</taxon>
        <taxon>Trichoplacidae</taxon>
        <taxon>Trichoplax</taxon>
    </lineage>
</organism>
<dbReference type="PROSITE" id="PS52009">
    <property type="entry name" value="GH84"/>
    <property type="match status" value="1"/>
</dbReference>
<dbReference type="InterPro" id="IPR051822">
    <property type="entry name" value="Glycosyl_Hydrolase_84"/>
</dbReference>
<feature type="domain" description="GH84" evidence="8">
    <location>
        <begin position="1"/>
        <end position="270"/>
    </location>
</feature>
<dbReference type="FunFam" id="3.20.20.80:FF:000009">
    <property type="entry name" value="O-GlcNAcase BT_4395"/>
    <property type="match status" value="1"/>
</dbReference>
<evidence type="ECO:0000256" key="1">
    <source>
        <dbReference type="ARBA" id="ARBA00022801"/>
    </source>
</evidence>
<dbReference type="InterPro" id="IPR017853">
    <property type="entry name" value="GH"/>
</dbReference>
<proteinExistence type="predicted"/>
<dbReference type="Pfam" id="PF07555">
    <property type="entry name" value="NAGidase"/>
    <property type="match status" value="1"/>
</dbReference>
<evidence type="ECO:0000313" key="10">
    <source>
        <dbReference type="Proteomes" id="UP000009022"/>
    </source>
</evidence>
<dbReference type="Proteomes" id="UP000009022">
    <property type="component" value="Unassembled WGS sequence"/>
</dbReference>
<evidence type="ECO:0000256" key="4">
    <source>
        <dbReference type="ARBA" id="ARBA00050933"/>
    </source>
</evidence>
<dbReference type="SUPFAM" id="SSF51445">
    <property type="entry name" value="(Trans)glycosidases"/>
    <property type="match status" value="1"/>
</dbReference>
<evidence type="ECO:0000256" key="3">
    <source>
        <dbReference type="ARBA" id="ARBA00030512"/>
    </source>
</evidence>
<dbReference type="GO" id="GO:1901135">
    <property type="term" value="P:carbohydrate derivative metabolic process"/>
    <property type="evidence" value="ECO:0007669"/>
    <property type="project" value="UniProtKB-ARBA"/>
</dbReference>
<evidence type="ECO:0000256" key="6">
    <source>
        <dbReference type="ARBA" id="ARBA00066938"/>
    </source>
</evidence>
<dbReference type="eggNOG" id="KOG3698">
    <property type="taxonomic scope" value="Eukaryota"/>
</dbReference>
<dbReference type="Gene3D" id="3.20.20.80">
    <property type="entry name" value="Glycosidases"/>
    <property type="match status" value="1"/>
</dbReference>
<dbReference type="RefSeq" id="XP_002117432.1">
    <property type="nucleotide sequence ID" value="XM_002117396.1"/>
</dbReference>
<keyword evidence="10" id="KW-1185">Reference proteome</keyword>
<protein>
    <recommendedName>
        <fullName evidence="6">protein O-GlcNAcase</fullName>
        <ecNumber evidence="6">3.2.1.169</ecNumber>
    </recommendedName>
    <alternativeName>
        <fullName evidence="3">Beta-N-acetylhexosaminidase</fullName>
    </alternativeName>
    <alternativeName>
        <fullName evidence="7">Beta-hexosaminidase</fullName>
    </alternativeName>
</protein>
<gene>
    <name evidence="9" type="ORF">TRIADDRAFT_1306</name>
</gene>
<dbReference type="InParanoid" id="B3SB54"/>
<dbReference type="OMA" id="ANIDIMW"/>
<feature type="non-terminal residue" evidence="9">
    <location>
        <position position="277"/>
    </location>
</feature>
<dbReference type="PANTHER" id="PTHR13170">
    <property type="entry name" value="O-GLCNACASE"/>
    <property type="match status" value="1"/>
</dbReference>
<evidence type="ECO:0000313" key="9">
    <source>
        <dbReference type="EMBL" id="EDV20048.1"/>
    </source>
</evidence>
<dbReference type="GO" id="GO:0015929">
    <property type="term" value="F:hexosaminidase activity"/>
    <property type="evidence" value="ECO:0007669"/>
    <property type="project" value="UniProtKB-ARBA"/>
</dbReference>
<keyword evidence="2" id="KW-0326">Glycosidase</keyword>
<sequence length="277" mass="32005">GFYGKPWSFEQRKTLFSNMAKWGLNTYMYGPKDDEKHRAAWKQAYSKREGDSLRALIRAAEESGILFIYAISPGVDITYSSNRDMKFLKDKLDQIRNFGCNSFAIFFDDIDTVMCLQDQEEFESFAAAQVEVTNEIYKYLGMPANFLFCPTEYCAARADPNVKESKYLVTVGTGLHSDIHIMWTGPKVVSNKISVESILELQTVLRRKPVIWDNIHANDYEQGRLNLGPYDCRPAELMESLNGIFTNPNCEFELNYVPIRTFSLWCQSKRTRFNYDV</sequence>
<dbReference type="GeneID" id="6758645"/>
<feature type="non-terminal residue" evidence="9">
    <location>
        <position position="1"/>
    </location>
</feature>
<dbReference type="OrthoDB" id="9975416at2759"/>
<dbReference type="AlphaFoldDB" id="B3SB54"/>
<evidence type="ECO:0000256" key="2">
    <source>
        <dbReference type="ARBA" id="ARBA00023295"/>
    </source>
</evidence>
<reference evidence="9 10" key="1">
    <citation type="journal article" date="2008" name="Nature">
        <title>The Trichoplax genome and the nature of placozoans.</title>
        <authorList>
            <person name="Srivastava M."/>
            <person name="Begovic E."/>
            <person name="Chapman J."/>
            <person name="Putnam N.H."/>
            <person name="Hellsten U."/>
            <person name="Kawashima T."/>
            <person name="Kuo A."/>
            <person name="Mitros T."/>
            <person name="Salamov A."/>
            <person name="Carpenter M.L."/>
            <person name="Signorovitch A.Y."/>
            <person name="Moreno M.A."/>
            <person name="Kamm K."/>
            <person name="Grimwood J."/>
            <person name="Schmutz J."/>
            <person name="Shapiro H."/>
            <person name="Grigoriev I.V."/>
            <person name="Buss L.W."/>
            <person name="Schierwater B."/>
            <person name="Dellaporta S.L."/>
            <person name="Rokhsar D.S."/>
        </authorList>
    </citation>
    <scope>NUCLEOTIDE SEQUENCE [LARGE SCALE GENOMIC DNA]</scope>
    <source>
        <strain evidence="9 10">Grell-BS-1999</strain>
    </source>
</reference>
<dbReference type="KEGG" id="tad:TRIADDRAFT_1306"/>
<comment type="catalytic activity">
    <reaction evidence="4">
        <text>3-O-(N-acetyl-beta-D-glucosaminyl)-L-seryl-[protein] + H2O = N-acetyl-D-glucosamine + L-seryl-[protein]</text>
        <dbReference type="Rhea" id="RHEA:48876"/>
        <dbReference type="Rhea" id="RHEA-COMP:9863"/>
        <dbReference type="Rhea" id="RHEA-COMP:12251"/>
        <dbReference type="ChEBI" id="CHEBI:15377"/>
        <dbReference type="ChEBI" id="CHEBI:29999"/>
        <dbReference type="ChEBI" id="CHEBI:90838"/>
        <dbReference type="ChEBI" id="CHEBI:506227"/>
        <dbReference type="EC" id="3.2.1.169"/>
    </reaction>
</comment>
<accession>B3SB54</accession>
<dbReference type="GO" id="GO:0102571">
    <property type="term" value="F:[protein]-3-O-(N-acetyl-D-glucosaminyl)-L-serine/L-threonine O-N-acetyl-alpha-D-glucosaminase activity"/>
    <property type="evidence" value="ECO:0007669"/>
    <property type="project" value="UniProtKB-EC"/>
</dbReference>
<dbReference type="CTD" id="6758645"/>
<dbReference type="InterPro" id="IPR011496">
    <property type="entry name" value="O-GlcNAcase_cat"/>
</dbReference>
<evidence type="ECO:0000256" key="7">
    <source>
        <dbReference type="ARBA" id="ARBA00076634"/>
    </source>
</evidence>
<keyword evidence="1" id="KW-0378">Hydrolase</keyword>
<dbReference type="PhylomeDB" id="B3SB54"/>
<evidence type="ECO:0000259" key="8">
    <source>
        <dbReference type="PROSITE" id="PS52009"/>
    </source>
</evidence>